<feature type="region of interest" description="Disordered" evidence="1">
    <location>
        <begin position="240"/>
        <end position="336"/>
    </location>
</feature>
<keyword evidence="3" id="KW-1185">Reference proteome</keyword>
<feature type="compositionally biased region" description="Low complexity" evidence="1">
    <location>
        <begin position="268"/>
        <end position="290"/>
    </location>
</feature>
<gene>
    <name evidence="2" type="ORF">O181_031187</name>
</gene>
<feature type="compositionally biased region" description="Pro residues" evidence="1">
    <location>
        <begin position="301"/>
        <end position="312"/>
    </location>
</feature>
<evidence type="ECO:0000313" key="3">
    <source>
        <dbReference type="Proteomes" id="UP000765509"/>
    </source>
</evidence>
<evidence type="ECO:0000313" key="2">
    <source>
        <dbReference type="EMBL" id="MBW0491472.1"/>
    </source>
</evidence>
<proteinExistence type="predicted"/>
<dbReference type="Proteomes" id="UP000765509">
    <property type="component" value="Unassembled WGS sequence"/>
</dbReference>
<protein>
    <submittedName>
        <fullName evidence="2">Uncharacterized protein</fullName>
    </submittedName>
</protein>
<name>A0A9Q3H544_9BASI</name>
<sequence>RIFIFCKTFIGRLRLKFSIQSKFCEVEMLIDDDAESSEWGYIYAESDPSVRLRVPSDQLKKNYIKINPTVLDDQLSHQQLLPRPIGGGGVKNQFPTKSNGQPNLNKNPFHTQSNGQPNFKTRNSLLLSDQKNSVKKNQDDCLLFSLGQLDLQEDHPDILRNSNNHHCSHDSHHSISNPCHSSPVSSNPSPSLPSSPISVPSAPPIIRIKSVDLKPPQALHPYRVRAPLQPLLIKSEAQLLALPPPPRPKISPLRPRSNTNTRLDFGNPSLSTCSASTSTSSSLSLQPQSSHTDLIKFYSQPPKPPPTCPLPSIPAKLSPTPPPSAQSSKPFSGCKDAEPRASLLRTKSSGSLQSILSIFPQSSLKPSINSHQIHSSTIYHHLNQTRENEDPFAAEKIVIPPNFKSNNGICLEDSVNPISPMRSHSRTNSLYALSESCYSVNTIVESVPHINEHENLNGRPLNKSILKDLALSKKDSKEILASSSPKSFQTPVQAIDSQLLPWETFRFRLPNRLDGFFFLNHRRPSIKDICSPPISIEISPPISSNYLIPGDWIRVKIFLSELFENVVISFVGESRLIGEQKLKSHTFLSHSIDLKTSGNWGHWEVEEFLNGSGWLVNLKIPELANCDCAERFGQEELKIPASKVNEEVFISYHIVVRGIGKQKKRESPMKRNKAKGEEKIRLSVMLKSKNSKSGLGNLVSVGKHGEECVCVSS</sequence>
<reference evidence="2" key="1">
    <citation type="submission" date="2021-03" db="EMBL/GenBank/DDBJ databases">
        <title>Draft genome sequence of rust myrtle Austropuccinia psidii MF-1, a brazilian biotype.</title>
        <authorList>
            <person name="Quecine M.C."/>
            <person name="Pachon D.M.R."/>
            <person name="Bonatelli M.L."/>
            <person name="Correr F.H."/>
            <person name="Franceschini L.M."/>
            <person name="Leite T.F."/>
            <person name="Margarido G.R.A."/>
            <person name="Almeida C.A."/>
            <person name="Ferrarezi J.A."/>
            <person name="Labate C.A."/>
        </authorList>
    </citation>
    <scope>NUCLEOTIDE SEQUENCE</scope>
    <source>
        <strain evidence="2">MF-1</strain>
    </source>
</reference>
<comment type="caution">
    <text evidence="2">The sequence shown here is derived from an EMBL/GenBank/DDBJ whole genome shotgun (WGS) entry which is preliminary data.</text>
</comment>
<accession>A0A9Q3H544</accession>
<dbReference type="OrthoDB" id="2501758at2759"/>
<feature type="non-terminal residue" evidence="2">
    <location>
        <position position="713"/>
    </location>
</feature>
<feature type="region of interest" description="Disordered" evidence="1">
    <location>
        <begin position="81"/>
        <end position="121"/>
    </location>
</feature>
<feature type="compositionally biased region" description="Polar residues" evidence="1">
    <location>
        <begin position="93"/>
        <end position="121"/>
    </location>
</feature>
<dbReference type="AlphaFoldDB" id="A0A9Q3H544"/>
<feature type="region of interest" description="Disordered" evidence="1">
    <location>
        <begin position="161"/>
        <end position="198"/>
    </location>
</feature>
<organism evidence="2 3">
    <name type="scientific">Austropuccinia psidii MF-1</name>
    <dbReference type="NCBI Taxonomy" id="1389203"/>
    <lineage>
        <taxon>Eukaryota</taxon>
        <taxon>Fungi</taxon>
        <taxon>Dikarya</taxon>
        <taxon>Basidiomycota</taxon>
        <taxon>Pucciniomycotina</taxon>
        <taxon>Pucciniomycetes</taxon>
        <taxon>Pucciniales</taxon>
        <taxon>Sphaerophragmiaceae</taxon>
        <taxon>Austropuccinia</taxon>
    </lineage>
</organism>
<evidence type="ECO:0000256" key="1">
    <source>
        <dbReference type="SAM" id="MobiDB-lite"/>
    </source>
</evidence>
<feature type="compositionally biased region" description="Low complexity" evidence="1">
    <location>
        <begin position="174"/>
        <end position="198"/>
    </location>
</feature>
<dbReference type="EMBL" id="AVOT02011100">
    <property type="protein sequence ID" value="MBW0491472.1"/>
    <property type="molecule type" value="Genomic_DNA"/>
</dbReference>